<dbReference type="AlphaFoldDB" id="A0A699VAP4"/>
<keyword evidence="4" id="KW-0328">Glycosyltransferase</keyword>
<evidence type="ECO:0000256" key="4">
    <source>
        <dbReference type="ARBA" id="ARBA00022676"/>
    </source>
</evidence>
<evidence type="ECO:0000256" key="2">
    <source>
        <dbReference type="ARBA" id="ARBA00004236"/>
    </source>
</evidence>
<keyword evidence="10" id="KW-0961">Cell wall biogenesis/degradation</keyword>
<evidence type="ECO:0000256" key="1">
    <source>
        <dbReference type="ARBA" id="ARBA00003102"/>
    </source>
</evidence>
<reference evidence="14" key="1">
    <citation type="journal article" date="2019" name="Sci. Rep.">
        <title>Draft genome of Tanacetum cinerariifolium, the natural source of mosquito coil.</title>
        <authorList>
            <person name="Yamashiro T."/>
            <person name="Shiraishi A."/>
            <person name="Satake H."/>
            <person name="Nakayama K."/>
        </authorList>
    </citation>
    <scope>NUCLEOTIDE SEQUENCE</scope>
</reference>
<evidence type="ECO:0000259" key="13">
    <source>
        <dbReference type="Pfam" id="PF00912"/>
    </source>
</evidence>
<dbReference type="EC" id="2.4.99.28" evidence="11"/>
<dbReference type="PANTHER" id="PTHR32282">
    <property type="entry name" value="BINDING PROTEIN TRANSPEPTIDASE, PUTATIVE-RELATED"/>
    <property type="match status" value="1"/>
</dbReference>
<dbReference type="GO" id="GO:0071555">
    <property type="term" value="P:cell wall organization"/>
    <property type="evidence" value="ECO:0007669"/>
    <property type="project" value="UniProtKB-KW"/>
</dbReference>
<dbReference type="SUPFAM" id="SSF53955">
    <property type="entry name" value="Lysozyme-like"/>
    <property type="match status" value="1"/>
</dbReference>
<dbReference type="PANTHER" id="PTHR32282:SF11">
    <property type="entry name" value="PENICILLIN-BINDING PROTEIN 1B"/>
    <property type="match status" value="1"/>
</dbReference>
<dbReference type="EMBL" id="BKCJ011424103">
    <property type="protein sequence ID" value="GFD32425.1"/>
    <property type="molecule type" value="Genomic_DNA"/>
</dbReference>
<dbReference type="GO" id="GO:0006032">
    <property type="term" value="P:chitin catabolic process"/>
    <property type="evidence" value="ECO:0007669"/>
    <property type="project" value="UniProtKB-KW"/>
</dbReference>
<feature type="domain" description="Glycosyl transferase family 51" evidence="13">
    <location>
        <begin position="25"/>
        <end position="155"/>
    </location>
</feature>
<dbReference type="GO" id="GO:0008360">
    <property type="term" value="P:regulation of cell shape"/>
    <property type="evidence" value="ECO:0007669"/>
    <property type="project" value="UniProtKB-KW"/>
</dbReference>
<evidence type="ECO:0000256" key="12">
    <source>
        <dbReference type="ARBA" id="ARBA00049902"/>
    </source>
</evidence>
<keyword evidence="9" id="KW-0472">Membrane</keyword>
<evidence type="ECO:0000256" key="10">
    <source>
        <dbReference type="ARBA" id="ARBA00023316"/>
    </source>
</evidence>
<evidence type="ECO:0000256" key="3">
    <source>
        <dbReference type="ARBA" id="ARBA00022475"/>
    </source>
</evidence>
<name>A0A699VAP4_TANCI</name>
<accession>A0A699VAP4</accession>
<feature type="non-terminal residue" evidence="14">
    <location>
        <position position="155"/>
    </location>
</feature>
<comment type="catalytic activity">
    <reaction evidence="12">
        <text>[GlcNAc-(1-&gt;4)-Mur2Ac(oyl-L-Ala-gamma-D-Glu-L-Lys-D-Ala-D-Ala)](n)-di-trans,octa-cis-undecaprenyl diphosphate + beta-D-GlcNAc-(1-&gt;4)-Mur2Ac(oyl-L-Ala-gamma-D-Glu-L-Lys-D-Ala-D-Ala)-di-trans,octa-cis-undecaprenyl diphosphate = [GlcNAc-(1-&gt;4)-Mur2Ac(oyl-L-Ala-gamma-D-Glu-L-Lys-D-Ala-D-Ala)](n+1)-di-trans,octa-cis-undecaprenyl diphosphate + di-trans,octa-cis-undecaprenyl diphosphate + H(+)</text>
        <dbReference type="Rhea" id="RHEA:23708"/>
        <dbReference type="Rhea" id="RHEA-COMP:9602"/>
        <dbReference type="Rhea" id="RHEA-COMP:9603"/>
        <dbReference type="ChEBI" id="CHEBI:15378"/>
        <dbReference type="ChEBI" id="CHEBI:58405"/>
        <dbReference type="ChEBI" id="CHEBI:60033"/>
        <dbReference type="ChEBI" id="CHEBI:78435"/>
        <dbReference type="EC" id="2.4.99.28"/>
    </reaction>
</comment>
<dbReference type="InterPro" id="IPR001264">
    <property type="entry name" value="Glyco_trans_51"/>
</dbReference>
<protein>
    <recommendedName>
        <fullName evidence="11">peptidoglycan glycosyltransferase</fullName>
        <ecNumber evidence="11">2.4.99.28</ecNumber>
    </recommendedName>
</protein>
<evidence type="ECO:0000256" key="11">
    <source>
        <dbReference type="ARBA" id="ARBA00044770"/>
    </source>
</evidence>
<evidence type="ECO:0000256" key="5">
    <source>
        <dbReference type="ARBA" id="ARBA00022679"/>
    </source>
</evidence>
<keyword evidence="3" id="KW-1003">Cell membrane</keyword>
<dbReference type="InterPro" id="IPR036950">
    <property type="entry name" value="PBP_transglycosylase"/>
</dbReference>
<dbReference type="Pfam" id="PF00912">
    <property type="entry name" value="Transgly"/>
    <property type="match status" value="1"/>
</dbReference>
<evidence type="ECO:0000256" key="7">
    <source>
        <dbReference type="ARBA" id="ARBA00022984"/>
    </source>
</evidence>
<evidence type="ECO:0000313" key="14">
    <source>
        <dbReference type="EMBL" id="GFD32425.1"/>
    </source>
</evidence>
<comment type="function">
    <text evidence="1">Defense against chitin-containing fungal pathogens.</text>
</comment>
<evidence type="ECO:0000256" key="8">
    <source>
        <dbReference type="ARBA" id="ARBA00023024"/>
    </source>
</evidence>
<dbReference type="GO" id="GO:0005886">
    <property type="term" value="C:plasma membrane"/>
    <property type="evidence" value="ECO:0007669"/>
    <property type="project" value="UniProtKB-SubCell"/>
</dbReference>
<keyword evidence="6" id="KW-0133">Cell shape</keyword>
<dbReference type="InterPro" id="IPR023346">
    <property type="entry name" value="Lysozyme-like_dom_sf"/>
</dbReference>
<sequence length="155" mass="17242">MPNLRTLENPKSELASEVYSADGVLLGKYFRENRTPAEYRDLPQNLVDALVATEDVRFEQHSGIDFKSIMRAVAGLGRSGGGSTLSQQVAKVLFKTRPGEASNLNDGKLNGGGKLGLLITKTKEWLLAIRLERNYTKREIMRMYLNTVDFGSNAY</sequence>
<dbReference type="InterPro" id="IPR050396">
    <property type="entry name" value="Glycosyltr_51/Transpeptidase"/>
</dbReference>
<dbReference type="Gene3D" id="1.10.3810.10">
    <property type="entry name" value="Biosynthetic peptidoglycan transglycosylase-like"/>
    <property type="match status" value="1"/>
</dbReference>
<comment type="subcellular location">
    <subcellularLocation>
        <location evidence="2">Cell membrane</location>
    </subcellularLocation>
</comment>
<keyword evidence="7" id="KW-0573">Peptidoglycan synthesis</keyword>
<keyword evidence="8" id="KW-0624">Polysaccharide degradation</keyword>
<organism evidence="14">
    <name type="scientific">Tanacetum cinerariifolium</name>
    <name type="common">Dalmatian daisy</name>
    <name type="synonym">Chrysanthemum cinerariifolium</name>
    <dbReference type="NCBI Taxonomy" id="118510"/>
    <lineage>
        <taxon>Eukaryota</taxon>
        <taxon>Viridiplantae</taxon>
        <taxon>Streptophyta</taxon>
        <taxon>Embryophyta</taxon>
        <taxon>Tracheophyta</taxon>
        <taxon>Spermatophyta</taxon>
        <taxon>Magnoliopsida</taxon>
        <taxon>eudicotyledons</taxon>
        <taxon>Gunneridae</taxon>
        <taxon>Pentapetalae</taxon>
        <taxon>asterids</taxon>
        <taxon>campanulids</taxon>
        <taxon>Asterales</taxon>
        <taxon>Asteraceae</taxon>
        <taxon>Asteroideae</taxon>
        <taxon>Anthemideae</taxon>
        <taxon>Anthemidinae</taxon>
        <taxon>Tanacetum</taxon>
    </lineage>
</organism>
<comment type="caution">
    <text evidence="14">The sequence shown here is derived from an EMBL/GenBank/DDBJ whole genome shotgun (WGS) entry which is preliminary data.</text>
</comment>
<keyword evidence="8" id="KW-0146">Chitin degradation</keyword>
<proteinExistence type="predicted"/>
<keyword evidence="8" id="KW-0119">Carbohydrate metabolism</keyword>
<dbReference type="GO" id="GO:0008955">
    <property type="term" value="F:peptidoglycan glycosyltransferase activity"/>
    <property type="evidence" value="ECO:0007669"/>
    <property type="project" value="UniProtKB-EC"/>
</dbReference>
<evidence type="ECO:0000256" key="9">
    <source>
        <dbReference type="ARBA" id="ARBA00023136"/>
    </source>
</evidence>
<evidence type="ECO:0000256" key="6">
    <source>
        <dbReference type="ARBA" id="ARBA00022960"/>
    </source>
</evidence>
<gene>
    <name evidence="14" type="ORF">Tci_904394</name>
</gene>
<keyword evidence="5" id="KW-0808">Transferase</keyword>